<dbReference type="Proteomes" id="UP000276133">
    <property type="component" value="Unassembled WGS sequence"/>
</dbReference>
<evidence type="ECO:0000313" key="2">
    <source>
        <dbReference type="EMBL" id="RNA24988.1"/>
    </source>
</evidence>
<evidence type="ECO:0000256" key="1">
    <source>
        <dbReference type="SAM" id="MobiDB-lite"/>
    </source>
</evidence>
<keyword evidence="3" id="KW-1185">Reference proteome</keyword>
<protein>
    <submittedName>
        <fullName evidence="2">Uncharacterized protein</fullName>
    </submittedName>
</protein>
<sequence length="96" mass="11403">MLANTNQKIDIKKREHFNKYCRIILYERFLKETNYGTGSLWRSDPTFFFGKMTESELVLKMEIERRPQQVFQLQNSKIMPMAQNSHEHDTKSATGT</sequence>
<dbReference type="AlphaFoldDB" id="A0A3M7RNX2"/>
<name>A0A3M7RNX2_BRAPC</name>
<evidence type="ECO:0000313" key="3">
    <source>
        <dbReference type="Proteomes" id="UP000276133"/>
    </source>
</evidence>
<gene>
    <name evidence="2" type="ORF">BpHYR1_023819</name>
</gene>
<dbReference type="EMBL" id="REGN01003000">
    <property type="protein sequence ID" value="RNA24988.1"/>
    <property type="molecule type" value="Genomic_DNA"/>
</dbReference>
<reference evidence="2 3" key="1">
    <citation type="journal article" date="2018" name="Sci. Rep.">
        <title>Genomic signatures of local adaptation to the degree of environmental predictability in rotifers.</title>
        <authorList>
            <person name="Franch-Gras L."/>
            <person name="Hahn C."/>
            <person name="Garcia-Roger E.M."/>
            <person name="Carmona M.J."/>
            <person name="Serra M."/>
            <person name="Gomez A."/>
        </authorList>
    </citation>
    <scope>NUCLEOTIDE SEQUENCE [LARGE SCALE GENOMIC DNA]</scope>
    <source>
        <strain evidence="2">HYR1</strain>
    </source>
</reference>
<accession>A0A3M7RNX2</accession>
<feature type="compositionally biased region" description="Basic and acidic residues" evidence="1">
    <location>
        <begin position="85"/>
        <end position="96"/>
    </location>
</feature>
<feature type="region of interest" description="Disordered" evidence="1">
    <location>
        <begin position="77"/>
        <end position="96"/>
    </location>
</feature>
<organism evidence="2 3">
    <name type="scientific">Brachionus plicatilis</name>
    <name type="common">Marine rotifer</name>
    <name type="synonym">Brachionus muelleri</name>
    <dbReference type="NCBI Taxonomy" id="10195"/>
    <lineage>
        <taxon>Eukaryota</taxon>
        <taxon>Metazoa</taxon>
        <taxon>Spiralia</taxon>
        <taxon>Gnathifera</taxon>
        <taxon>Rotifera</taxon>
        <taxon>Eurotatoria</taxon>
        <taxon>Monogononta</taxon>
        <taxon>Pseudotrocha</taxon>
        <taxon>Ploima</taxon>
        <taxon>Brachionidae</taxon>
        <taxon>Brachionus</taxon>
    </lineage>
</organism>
<proteinExistence type="predicted"/>
<comment type="caution">
    <text evidence="2">The sequence shown here is derived from an EMBL/GenBank/DDBJ whole genome shotgun (WGS) entry which is preliminary data.</text>
</comment>